<protein>
    <submittedName>
        <fullName evidence="2">ATP synthase subunit I</fullName>
    </submittedName>
</protein>
<evidence type="ECO:0000313" key="3">
    <source>
        <dbReference type="Proteomes" id="UP001595617"/>
    </source>
</evidence>
<feature type="transmembrane region" description="Helical" evidence="1">
    <location>
        <begin position="112"/>
        <end position="134"/>
    </location>
</feature>
<dbReference type="RefSeq" id="WP_380692700.1">
    <property type="nucleotide sequence ID" value="NZ_JBHRYR010000002.1"/>
</dbReference>
<feature type="transmembrane region" description="Helical" evidence="1">
    <location>
        <begin position="83"/>
        <end position="106"/>
    </location>
</feature>
<feature type="transmembrane region" description="Helical" evidence="1">
    <location>
        <begin position="27"/>
        <end position="44"/>
    </location>
</feature>
<organism evidence="2 3">
    <name type="scientific">Saccharospirillum mangrovi</name>
    <dbReference type="NCBI Taxonomy" id="2161747"/>
    <lineage>
        <taxon>Bacteria</taxon>
        <taxon>Pseudomonadati</taxon>
        <taxon>Pseudomonadota</taxon>
        <taxon>Gammaproteobacteria</taxon>
        <taxon>Oceanospirillales</taxon>
        <taxon>Saccharospirillaceae</taxon>
        <taxon>Saccharospirillum</taxon>
    </lineage>
</organism>
<accession>A0ABV7ZSR4</accession>
<keyword evidence="1" id="KW-0812">Transmembrane</keyword>
<feature type="transmembrane region" description="Helical" evidence="1">
    <location>
        <begin position="50"/>
        <end position="71"/>
    </location>
</feature>
<dbReference type="EMBL" id="JBHRYR010000002">
    <property type="protein sequence ID" value="MFC3851517.1"/>
    <property type="molecule type" value="Genomic_DNA"/>
</dbReference>
<proteinExistence type="predicted"/>
<keyword evidence="1" id="KW-0472">Membrane</keyword>
<reference evidence="3" key="1">
    <citation type="journal article" date="2019" name="Int. J. Syst. Evol. Microbiol.">
        <title>The Global Catalogue of Microorganisms (GCM) 10K type strain sequencing project: providing services to taxonomists for standard genome sequencing and annotation.</title>
        <authorList>
            <consortium name="The Broad Institute Genomics Platform"/>
            <consortium name="The Broad Institute Genome Sequencing Center for Infectious Disease"/>
            <person name="Wu L."/>
            <person name="Ma J."/>
        </authorList>
    </citation>
    <scope>NUCLEOTIDE SEQUENCE [LARGE SCALE GENOMIC DNA]</scope>
    <source>
        <strain evidence="3">IBRC 10765</strain>
    </source>
</reference>
<keyword evidence="1" id="KW-1133">Transmembrane helix</keyword>
<comment type="caution">
    <text evidence="2">The sequence shown here is derived from an EMBL/GenBank/DDBJ whole genome shotgun (WGS) entry which is preliminary data.</text>
</comment>
<dbReference type="Proteomes" id="UP001595617">
    <property type="component" value="Unassembled WGS sequence"/>
</dbReference>
<evidence type="ECO:0000256" key="1">
    <source>
        <dbReference type="SAM" id="Phobius"/>
    </source>
</evidence>
<keyword evidence="3" id="KW-1185">Reference proteome</keyword>
<gene>
    <name evidence="2" type="ORF">ACFOOG_01620</name>
</gene>
<sequence length="135" mass="15040">MTKQQVSTPQAQQQHVADVKRHIRTSGWYELATLILLVFVTVLVSRSVAIAVLLGGILYLVPQWFFTLLTLRHLGAPHSIGVFLSTMIGFTGKLVFTAFGCAVIFSQYPDVAAGWLMTTLFFFYVYGLVVRSILI</sequence>
<evidence type="ECO:0000313" key="2">
    <source>
        <dbReference type="EMBL" id="MFC3851517.1"/>
    </source>
</evidence>
<name>A0ABV7ZSR4_9GAMM</name>